<dbReference type="PANTHER" id="PTHR22803">
    <property type="entry name" value="MANNOSE, PHOSPHOLIPASE, LECTIN RECEPTOR RELATED"/>
    <property type="match status" value="1"/>
</dbReference>
<dbReference type="InterPro" id="IPR016186">
    <property type="entry name" value="C-type_lectin-like/link_sf"/>
</dbReference>
<dbReference type="Proteomes" id="UP000515156">
    <property type="component" value="Chromosome 3"/>
</dbReference>
<dbReference type="KEGG" id="muo:115466230"/>
<feature type="compositionally biased region" description="Polar residues" evidence="1">
    <location>
        <begin position="43"/>
        <end position="118"/>
    </location>
</feature>
<feature type="region of interest" description="Disordered" evidence="1">
    <location>
        <begin position="15"/>
        <end position="127"/>
    </location>
</feature>
<feature type="domain" description="C-type lectin" evidence="2">
    <location>
        <begin position="128"/>
        <end position="226"/>
    </location>
</feature>
<accession>A0A6P7XS03</accession>
<name>A0A6P7XS03_9AMPH</name>
<evidence type="ECO:0000313" key="3">
    <source>
        <dbReference type="Proteomes" id="UP000515156"/>
    </source>
</evidence>
<dbReference type="AlphaFoldDB" id="A0A6P7XS03"/>
<dbReference type="SMART" id="SM00034">
    <property type="entry name" value="CLECT"/>
    <property type="match status" value="1"/>
</dbReference>
<dbReference type="InterPro" id="IPR016187">
    <property type="entry name" value="CTDL_fold"/>
</dbReference>
<evidence type="ECO:0000313" key="5">
    <source>
        <dbReference type="RefSeq" id="XP_030053220.1"/>
    </source>
</evidence>
<dbReference type="GeneID" id="115466230"/>
<dbReference type="InterPro" id="IPR001304">
    <property type="entry name" value="C-type_lectin-like"/>
</dbReference>
<dbReference type="Gene3D" id="3.10.100.10">
    <property type="entry name" value="Mannose-Binding Protein A, subunit A"/>
    <property type="match status" value="1"/>
</dbReference>
<dbReference type="InterPro" id="IPR050111">
    <property type="entry name" value="C-type_lectin/snaclec_domain"/>
</dbReference>
<reference evidence="4 5" key="1">
    <citation type="submission" date="2025-04" db="UniProtKB">
        <authorList>
            <consortium name="RefSeq"/>
        </authorList>
    </citation>
    <scope>IDENTIFICATION</scope>
</reference>
<sequence length="236" mass="26263">MVPPYPELSTYEALLEETTAKQPPDLHSQSEGISPPGSIDVKSWQSSAVLQTTVNTEVTSGRFSTQPDENSLRQSQGSTLKSDPSSVPQSTHDMSQQSTVTPGTTVYKTPSTANSPQGTRDRKEPGPHLIRQNQTWWDAAWYCQRQQRFLASITSEVAQARILALLRGNATGHGVWIGLSHHQLWGHWVWVSGEAFDYASWRDGEPNNLVSENCVMVQEEPKCQWDAHFWASICNG</sequence>
<gene>
    <name evidence="4 5" type="primary">LOC115466230</name>
</gene>
<dbReference type="RefSeq" id="XP_030053219.1">
    <property type="nucleotide sequence ID" value="XM_030197359.1"/>
</dbReference>
<evidence type="ECO:0000256" key="1">
    <source>
        <dbReference type="SAM" id="MobiDB-lite"/>
    </source>
</evidence>
<dbReference type="SUPFAM" id="SSF56436">
    <property type="entry name" value="C-type lectin-like"/>
    <property type="match status" value="1"/>
</dbReference>
<dbReference type="OrthoDB" id="2142683at2759"/>
<proteinExistence type="predicted"/>
<dbReference type="RefSeq" id="XP_030053220.1">
    <property type="nucleotide sequence ID" value="XM_030197360.1"/>
</dbReference>
<dbReference type="Pfam" id="PF00059">
    <property type="entry name" value="Lectin_C"/>
    <property type="match status" value="1"/>
</dbReference>
<evidence type="ECO:0000259" key="2">
    <source>
        <dbReference type="PROSITE" id="PS50041"/>
    </source>
</evidence>
<protein>
    <submittedName>
        <fullName evidence="4 5">C-type mannose receptor 2-like</fullName>
    </submittedName>
</protein>
<keyword evidence="3" id="KW-1185">Reference proteome</keyword>
<dbReference type="CDD" id="cd00037">
    <property type="entry name" value="CLECT"/>
    <property type="match status" value="1"/>
</dbReference>
<organism evidence="3 4">
    <name type="scientific">Microcaecilia unicolor</name>
    <dbReference type="NCBI Taxonomy" id="1415580"/>
    <lineage>
        <taxon>Eukaryota</taxon>
        <taxon>Metazoa</taxon>
        <taxon>Chordata</taxon>
        <taxon>Craniata</taxon>
        <taxon>Vertebrata</taxon>
        <taxon>Euteleostomi</taxon>
        <taxon>Amphibia</taxon>
        <taxon>Gymnophiona</taxon>
        <taxon>Siphonopidae</taxon>
        <taxon>Microcaecilia</taxon>
    </lineage>
</organism>
<dbReference type="PROSITE" id="PS50041">
    <property type="entry name" value="C_TYPE_LECTIN_2"/>
    <property type="match status" value="1"/>
</dbReference>
<evidence type="ECO:0000313" key="4">
    <source>
        <dbReference type="RefSeq" id="XP_030053219.1"/>
    </source>
</evidence>